<dbReference type="PANTHER" id="PTHR11225:SF4">
    <property type="entry name" value="NUCLEAR PORE COMPLEX PROTEIN NUP93"/>
    <property type="match status" value="1"/>
</dbReference>
<keyword evidence="3" id="KW-0539">Nucleus</keyword>
<reference evidence="5" key="2">
    <citation type="submission" date="2023-01" db="EMBL/GenBank/DDBJ databases">
        <authorList>
            <person name="Petersen C."/>
        </authorList>
    </citation>
    <scope>NUCLEOTIDE SEQUENCE</scope>
    <source>
        <strain evidence="5">IBT 15450</strain>
    </source>
</reference>
<evidence type="ECO:0008006" key="7">
    <source>
        <dbReference type="Google" id="ProtNLM"/>
    </source>
</evidence>
<organism evidence="5 6">
    <name type="scientific">Penicillium canescens</name>
    <dbReference type="NCBI Taxonomy" id="5083"/>
    <lineage>
        <taxon>Eukaryota</taxon>
        <taxon>Fungi</taxon>
        <taxon>Dikarya</taxon>
        <taxon>Ascomycota</taxon>
        <taxon>Pezizomycotina</taxon>
        <taxon>Eurotiomycetes</taxon>
        <taxon>Eurotiomycetidae</taxon>
        <taxon>Eurotiales</taxon>
        <taxon>Aspergillaceae</taxon>
        <taxon>Penicillium</taxon>
    </lineage>
</organism>
<evidence type="ECO:0000256" key="1">
    <source>
        <dbReference type="ARBA" id="ARBA00004259"/>
    </source>
</evidence>
<dbReference type="AlphaFoldDB" id="A0AAD6IK38"/>
<gene>
    <name evidence="5" type="ORF">N7460_002593</name>
</gene>
<feature type="compositionally biased region" description="Low complexity" evidence="4">
    <location>
        <begin position="121"/>
        <end position="138"/>
    </location>
</feature>
<dbReference type="GO" id="GO:0005643">
    <property type="term" value="C:nuclear pore"/>
    <property type="evidence" value="ECO:0007669"/>
    <property type="project" value="InterPro"/>
</dbReference>
<feature type="region of interest" description="Disordered" evidence="4">
    <location>
        <begin position="331"/>
        <end position="367"/>
    </location>
</feature>
<dbReference type="GO" id="GO:0017056">
    <property type="term" value="F:structural constituent of nuclear pore"/>
    <property type="evidence" value="ECO:0007669"/>
    <property type="project" value="InterPro"/>
</dbReference>
<comment type="caution">
    <text evidence="5">The sequence shown here is derived from an EMBL/GenBank/DDBJ whole genome shotgun (WGS) entry which is preliminary data.</text>
</comment>
<evidence type="ECO:0000313" key="5">
    <source>
        <dbReference type="EMBL" id="KAJ6052059.1"/>
    </source>
</evidence>
<reference evidence="5" key="1">
    <citation type="journal article" date="2023" name="IMA Fungus">
        <title>Comparative genomic study of the Penicillium genus elucidates a diverse pangenome and 15 lateral gene transfer events.</title>
        <authorList>
            <person name="Petersen C."/>
            <person name="Sorensen T."/>
            <person name="Nielsen M.R."/>
            <person name="Sondergaard T.E."/>
            <person name="Sorensen J.L."/>
            <person name="Fitzpatrick D.A."/>
            <person name="Frisvad J.C."/>
            <person name="Nielsen K.L."/>
        </authorList>
    </citation>
    <scope>NUCLEOTIDE SEQUENCE</scope>
    <source>
        <strain evidence="5">IBT 15450</strain>
    </source>
</reference>
<feature type="compositionally biased region" description="Low complexity" evidence="4">
    <location>
        <begin position="148"/>
        <end position="164"/>
    </location>
</feature>
<evidence type="ECO:0000256" key="2">
    <source>
        <dbReference type="ARBA" id="ARBA00010186"/>
    </source>
</evidence>
<feature type="region of interest" description="Disordered" evidence="4">
    <location>
        <begin position="107"/>
        <end position="172"/>
    </location>
</feature>
<dbReference type="InterPro" id="IPR007231">
    <property type="entry name" value="Nucleoporin_int_Nup93/Nic96"/>
</dbReference>
<evidence type="ECO:0000256" key="3">
    <source>
        <dbReference type="ARBA" id="ARBA00023242"/>
    </source>
</evidence>
<comment type="similarity">
    <text evidence="2">Belongs to the nucleoporin interacting component (NIC) family.</text>
</comment>
<protein>
    <recommendedName>
        <fullName evidence="7">Nuclear pore protein</fullName>
    </recommendedName>
</protein>
<proteinExistence type="inferred from homology"/>
<keyword evidence="6" id="KW-1185">Reference proteome</keyword>
<dbReference type="PANTHER" id="PTHR11225">
    <property type="entry name" value="NUCLEAR PORE COMPLEX PROTEIN NUP93 NUCLEOPORIN NUP93 DEAD EYE PROTEIN"/>
    <property type="match status" value="1"/>
</dbReference>
<feature type="compositionally biased region" description="Polar residues" evidence="4">
    <location>
        <begin position="107"/>
        <end position="120"/>
    </location>
</feature>
<evidence type="ECO:0000313" key="6">
    <source>
        <dbReference type="Proteomes" id="UP001219568"/>
    </source>
</evidence>
<dbReference type="GO" id="GO:0016973">
    <property type="term" value="P:poly(A)+ mRNA export from nucleus"/>
    <property type="evidence" value="ECO:0007669"/>
    <property type="project" value="TreeGrafter"/>
</dbReference>
<name>A0AAD6IK38_PENCN</name>
<dbReference type="Pfam" id="PF04097">
    <property type="entry name" value="Nic96"/>
    <property type="match status" value="1"/>
</dbReference>
<sequence length="1130" mass="125744">MFRNAGRLTILVDIKAGLPQSSVFCVRSLRFAYRTPFFFLTGLAALRVRDVQFSLSLGFYRIIYSFLNRRVCHGLQQQLFLRRGGLGASTTQSNSLFSGNKSTASPFSGVGATSTQATQPQSLFGGQSQTQQQPAQSSFMGQTQQPAQSSLLGQTQQPSTSQTPGQPPIASTQPAFFNSLLERGKKRPLSSVGQNSNFEDVPSLQLGLDDIRRKARELGSAGQKDAPNGANSKAHYLLAASGISPGRALRDLKSLDPQASLATPAKEQDNFDPDNQRFLRNIQQRGRQVMITESLARAHRDFDAYLEEKLDMDWEEQRHKIFRHFGLAQNDDSGEFKSTTRGAFGRSARQSKQPGGPANGPSAASRRSVFGRSGLEKSVIGTPGTGLASRQIFEDQNERSDGSLSESHDLRFHREKMGQYAEKVQQLNLARLQGKCYPILDEFATVEMHTGGDIPPQLFAAYQALIGIVHEKPNIVSPSEPGTVKERQYAEDYLDESPKSRKAINLKKQILEGSRTFLEKTFFEEVEIAIAKNPREAQLGGIPTVINKIRAFIRLRAARKDLAPDGTELQMVNQDYCWILIFYLLRCGFVTEAAEYVSQDSGFRSLDHKFVTYMTTYAQNRRLPRELQSKINGEFQQRSRNAPENTVDPYRMACYKIIGRCDISRRRLEGVNQSVEDWMWLQFSLAREDDRAEEVASDIFGLEDIQTDIQEIGQRVFTKGQEGPGGYGTYFLLQILGGMFEQAVHYLGTYAPVTAVHFAIALSYYGLLRVSDFYTSGEEILSFTVKQYPQINFGYLLTQYTREFRTGFVEAAIDYFTLICFNADLPGTLGKSQASVCHEALREFILETRDFAKLLGDIRADGTRLKGAIEQRLDLIKLDDQQEFLKTITVQAAAVADDKGLITDAVLLYHLAENYDRVIDIINRALSDAIAVDLGTVMPKLQPLRPRVDQGEPDVVDAGSSLSLTAVDDPAVLAKNMISLYNSNNMYFGKIRQVNRDACGLLLLMIEAKTQVEAGRWAPALDAINILNILPLQARGAVPMVRAAAQSFASLPPIISRNIGHVIMWSITCIGHERQKQTSGAYENEVRQGLADTLLVMAKDLMVFSGMVKYKLPPRVYETLARAGAEIGAY</sequence>
<comment type="subcellular location">
    <subcellularLocation>
        <location evidence="1">Nucleus envelope</location>
    </subcellularLocation>
</comment>
<dbReference type="Proteomes" id="UP001219568">
    <property type="component" value="Unassembled WGS sequence"/>
</dbReference>
<dbReference type="EMBL" id="JAQJZL010000002">
    <property type="protein sequence ID" value="KAJ6052059.1"/>
    <property type="molecule type" value="Genomic_DNA"/>
</dbReference>
<dbReference type="GO" id="GO:0006606">
    <property type="term" value="P:protein import into nucleus"/>
    <property type="evidence" value="ECO:0007669"/>
    <property type="project" value="TreeGrafter"/>
</dbReference>
<evidence type="ECO:0000256" key="4">
    <source>
        <dbReference type="SAM" id="MobiDB-lite"/>
    </source>
</evidence>
<accession>A0AAD6IK38</accession>